<evidence type="ECO:0000313" key="1">
    <source>
        <dbReference type="EMBL" id="NMP24090.1"/>
    </source>
</evidence>
<comment type="caution">
    <text evidence="1">The sequence shown here is derived from an EMBL/GenBank/DDBJ whole genome shotgun (WGS) entry which is preliminary data.</text>
</comment>
<sequence>MMICENEQRKIRTLAQVVLVRQILGETVSWDQILRVLRRADAALGMKGGSHSQAG</sequence>
<reference evidence="1 2" key="1">
    <citation type="submission" date="2020-04" db="EMBL/GenBank/DDBJ databases">
        <authorList>
            <person name="Zhang R."/>
            <person name="Schippers A."/>
        </authorList>
    </citation>
    <scope>NUCLEOTIDE SEQUENCE [LARGE SCALE GENOMIC DNA]</scope>
    <source>
        <strain evidence="1 2">DSM 109850</strain>
    </source>
</reference>
<protein>
    <submittedName>
        <fullName evidence="1">Uncharacterized protein</fullName>
    </submittedName>
</protein>
<dbReference type="AlphaFoldDB" id="A0A7Y0L7Y3"/>
<organism evidence="1 2">
    <name type="scientific">Sulfobacillus harzensis</name>
    <dbReference type="NCBI Taxonomy" id="2729629"/>
    <lineage>
        <taxon>Bacteria</taxon>
        <taxon>Bacillati</taxon>
        <taxon>Bacillota</taxon>
        <taxon>Clostridia</taxon>
        <taxon>Eubacteriales</taxon>
        <taxon>Clostridiales Family XVII. Incertae Sedis</taxon>
        <taxon>Sulfobacillus</taxon>
    </lineage>
</organism>
<accession>A0A7Y0L7Y3</accession>
<evidence type="ECO:0000313" key="2">
    <source>
        <dbReference type="Proteomes" id="UP000533476"/>
    </source>
</evidence>
<dbReference type="RefSeq" id="WP_169101911.1">
    <property type="nucleotide sequence ID" value="NZ_JABBVZ010000083.1"/>
</dbReference>
<dbReference type="Proteomes" id="UP000533476">
    <property type="component" value="Unassembled WGS sequence"/>
</dbReference>
<name>A0A7Y0L7Y3_9FIRM</name>
<keyword evidence="2" id="KW-1185">Reference proteome</keyword>
<proteinExistence type="predicted"/>
<gene>
    <name evidence="1" type="ORF">HIJ39_17295</name>
</gene>
<dbReference type="EMBL" id="JABBVZ010000083">
    <property type="protein sequence ID" value="NMP24090.1"/>
    <property type="molecule type" value="Genomic_DNA"/>
</dbReference>